<evidence type="ECO:0000256" key="7">
    <source>
        <dbReference type="ARBA" id="ARBA00022989"/>
    </source>
</evidence>
<proteinExistence type="inferred from homology"/>
<keyword evidence="3 11" id="KW-0813">Transport</keyword>
<evidence type="ECO:0000256" key="5">
    <source>
        <dbReference type="ARBA" id="ARBA00022692"/>
    </source>
</evidence>
<keyword evidence="5 11" id="KW-0812">Transmembrane</keyword>
<keyword evidence="11" id="KW-1003">Cell membrane</keyword>
<name>A0A367ZWH7_9BACT</name>
<dbReference type="GO" id="GO:0045259">
    <property type="term" value="C:proton-transporting ATP synthase complex"/>
    <property type="evidence" value="ECO:0007669"/>
    <property type="project" value="UniProtKB-KW"/>
</dbReference>
<evidence type="ECO:0000313" key="14">
    <source>
        <dbReference type="Proteomes" id="UP000252355"/>
    </source>
</evidence>
<dbReference type="HAMAP" id="MF_01393">
    <property type="entry name" value="ATP_synth_a_bact"/>
    <property type="match status" value="1"/>
</dbReference>
<dbReference type="PANTHER" id="PTHR42823:SF3">
    <property type="entry name" value="ATP SYNTHASE SUBUNIT A, CHLOROPLASTIC"/>
    <property type="match status" value="1"/>
</dbReference>
<protein>
    <recommendedName>
        <fullName evidence="11 12">ATP synthase subunit a</fullName>
    </recommendedName>
    <alternativeName>
        <fullName evidence="11">ATP synthase F0 sector subunit a</fullName>
    </alternativeName>
    <alternativeName>
        <fullName evidence="11">F-ATPase subunit 6</fullName>
    </alternativeName>
</protein>
<evidence type="ECO:0000256" key="9">
    <source>
        <dbReference type="ARBA" id="ARBA00023136"/>
    </source>
</evidence>
<keyword evidence="9 11" id="KW-0472">Membrane</keyword>
<evidence type="ECO:0000256" key="10">
    <source>
        <dbReference type="ARBA" id="ARBA00023310"/>
    </source>
</evidence>
<evidence type="ECO:0000256" key="6">
    <source>
        <dbReference type="ARBA" id="ARBA00022781"/>
    </source>
</evidence>
<comment type="function">
    <text evidence="11 12">Key component of the proton channel; it plays a direct role in the translocation of protons across the membrane.</text>
</comment>
<dbReference type="InterPro" id="IPR000568">
    <property type="entry name" value="ATP_synth_F0_asu"/>
</dbReference>
<evidence type="ECO:0000256" key="8">
    <source>
        <dbReference type="ARBA" id="ARBA00023065"/>
    </source>
</evidence>
<dbReference type="Pfam" id="PF00119">
    <property type="entry name" value="ATP-synt_A"/>
    <property type="match status" value="1"/>
</dbReference>
<dbReference type="InterPro" id="IPR023011">
    <property type="entry name" value="ATP_synth_F0_asu_AS"/>
</dbReference>
<dbReference type="GO" id="GO:0005886">
    <property type="term" value="C:plasma membrane"/>
    <property type="evidence" value="ECO:0007669"/>
    <property type="project" value="UniProtKB-SubCell"/>
</dbReference>
<evidence type="ECO:0000256" key="2">
    <source>
        <dbReference type="ARBA" id="ARBA00006810"/>
    </source>
</evidence>
<feature type="transmembrane region" description="Helical" evidence="11">
    <location>
        <begin position="194"/>
        <end position="216"/>
    </location>
</feature>
<dbReference type="NCBIfam" id="TIGR01131">
    <property type="entry name" value="ATP_synt_6_or_A"/>
    <property type="match status" value="1"/>
</dbReference>
<evidence type="ECO:0000256" key="3">
    <source>
        <dbReference type="ARBA" id="ARBA00022448"/>
    </source>
</evidence>
<dbReference type="PROSITE" id="PS00449">
    <property type="entry name" value="ATPASE_A"/>
    <property type="match status" value="1"/>
</dbReference>
<feature type="transmembrane region" description="Helical" evidence="11">
    <location>
        <begin position="105"/>
        <end position="127"/>
    </location>
</feature>
<comment type="subcellular location">
    <subcellularLocation>
        <location evidence="11 12">Cell membrane</location>
        <topology evidence="11 12">Multi-pass membrane protein</topology>
    </subcellularLocation>
    <subcellularLocation>
        <location evidence="1">Membrane</location>
        <topology evidence="1">Multi-pass membrane protein</topology>
    </subcellularLocation>
</comment>
<gene>
    <name evidence="11" type="primary">atpB</name>
    <name evidence="13" type="ORF">OZSIB_0815</name>
</gene>
<dbReference type="GO" id="GO:0042777">
    <property type="term" value="P:proton motive force-driven plasma membrane ATP synthesis"/>
    <property type="evidence" value="ECO:0007669"/>
    <property type="project" value="TreeGrafter"/>
</dbReference>
<evidence type="ECO:0000256" key="12">
    <source>
        <dbReference type="RuleBase" id="RU000483"/>
    </source>
</evidence>
<organism evidence="13 14">
    <name type="scientific">Candidatus Ozemobacter sibiricus</name>
    <dbReference type="NCBI Taxonomy" id="2268124"/>
    <lineage>
        <taxon>Bacteria</taxon>
        <taxon>Candidatus Ozemobacteria</taxon>
        <taxon>Candidatus Ozemobacterales</taxon>
        <taxon>Candidatus Ozemobacteraceae</taxon>
        <taxon>Candidatus Ozemobacter</taxon>
    </lineage>
</organism>
<reference evidence="13 14" key="1">
    <citation type="submission" date="2018-05" db="EMBL/GenBank/DDBJ databases">
        <title>A metagenomic window into the 2 km-deep terrestrial subsurface aquifer revealed taxonomically and functionally diverse microbial community comprising novel uncultured bacterial lineages.</title>
        <authorList>
            <person name="Kadnikov V.V."/>
            <person name="Mardanov A.V."/>
            <person name="Beletsky A.V."/>
            <person name="Banks D."/>
            <person name="Pimenov N.V."/>
            <person name="Frank Y.A."/>
            <person name="Karnachuk O.V."/>
            <person name="Ravin N.V."/>
        </authorList>
    </citation>
    <scope>NUCLEOTIDE SEQUENCE [LARGE SCALE GENOMIC DNA]</scope>
    <source>
        <strain evidence="13">BY5</strain>
    </source>
</reference>
<evidence type="ECO:0000256" key="11">
    <source>
        <dbReference type="HAMAP-Rule" id="MF_01393"/>
    </source>
</evidence>
<dbReference type="PRINTS" id="PR00123">
    <property type="entry name" value="ATPASEA"/>
</dbReference>
<feature type="transmembrane region" description="Helical" evidence="11">
    <location>
        <begin position="22"/>
        <end position="42"/>
    </location>
</feature>
<sequence length="226" mass="25032">MHALEQKLFYAFDFVPLPAGAILPWLVTLVLVTGAIICTRSLTIIPGPRQNIGEWIYESLESLVVMITGPEHARQLLPFLATLFVMVLSENLLGLVPGLKSPTSVFSNCVSLALTVFLLTHGMGFYYGGLRYLKHFWGEPWWLGPLMFPIHIIGELSRPLSLTLRLFGNIMGEDVVILVLTVCLFPLLVPLPMMMLAIFTSFLQALVFTILAGLYLSGALPSDHPH</sequence>
<feature type="transmembrane region" description="Helical" evidence="11">
    <location>
        <begin position="76"/>
        <end position="99"/>
    </location>
</feature>
<dbReference type="InterPro" id="IPR035908">
    <property type="entry name" value="F0_ATP_A_sf"/>
</dbReference>
<dbReference type="AlphaFoldDB" id="A0A367ZWH7"/>
<dbReference type="Gene3D" id="1.20.120.220">
    <property type="entry name" value="ATP synthase, F0 complex, subunit A"/>
    <property type="match status" value="1"/>
</dbReference>
<accession>A0A367ZWH7</accession>
<dbReference type="EMBL" id="QOQW01000001">
    <property type="protein sequence ID" value="RCK81681.1"/>
    <property type="molecule type" value="Genomic_DNA"/>
</dbReference>
<keyword evidence="6 11" id="KW-0375">Hydrogen ion transport</keyword>
<dbReference type="Proteomes" id="UP000252355">
    <property type="component" value="Unassembled WGS sequence"/>
</dbReference>
<keyword evidence="4 11" id="KW-0138">CF(0)</keyword>
<keyword evidence="7 11" id="KW-1133">Transmembrane helix</keyword>
<dbReference type="PANTHER" id="PTHR42823">
    <property type="entry name" value="ATP SYNTHASE SUBUNIT A, CHLOROPLASTIC"/>
    <property type="match status" value="1"/>
</dbReference>
<dbReference type="GO" id="GO:0046933">
    <property type="term" value="F:proton-transporting ATP synthase activity, rotational mechanism"/>
    <property type="evidence" value="ECO:0007669"/>
    <property type="project" value="UniProtKB-UniRule"/>
</dbReference>
<keyword evidence="8 11" id="KW-0406">Ion transport</keyword>
<feature type="transmembrane region" description="Helical" evidence="11">
    <location>
        <begin position="166"/>
        <end position="188"/>
    </location>
</feature>
<dbReference type="SUPFAM" id="SSF81336">
    <property type="entry name" value="F1F0 ATP synthase subunit A"/>
    <property type="match status" value="1"/>
</dbReference>
<comment type="caution">
    <text evidence="13">The sequence shown here is derived from an EMBL/GenBank/DDBJ whole genome shotgun (WGS) entry which is preliminary data.</text>
</comment>
<keyword evidence="10 11" id="KW-0066">ATP synthesis</keyword>
<evidence type="ECO:0000256" key="1">
    <source>
        <dbReference type="ARBA" id="ARBA00004141"/>
    </source>
</evidence>
<evidence type="ECO:0000313" key="13">
    <source>
        <dbReference type="EMBL" id="RCK81681.1"/>
    </source>
</evidence>
<evidence type="ECO:0000256" key="4">
    <source>
        <dbReference type="ARBA" id="ARBA00022547"/>
    </source>
</evidence>
<dbReference type="CDD" id="cd00310">
    <property type="entry name" value="ATP-synt_Fo_a_6"/>
    <property type="match status" value="1"/>
</dbReference>
<dbReference type="InterPro" id="IPR045082">
    <property type="entry name" value="ATP_syn_F0_a_bact/chloroplast"/>
</dbReference>
<comment type="similarity">
    <text evidence="2 11 12">Belongs to the ATPase A chain family.</text>
</comment>